<evidence type="ECO:0000313" key="2">
    <source>
        <dbReference type="EMBL" id="KEY70075.1"/>
    </source>
</evidence>
<feature type="region of interest" description="Disordered" evidence="1">
    <location>
        <begin position="308"/>
        <end position="375"/>
    </location>
</feature>
<dbReference type="EMBL" id="KL648475">
    <property type="protein sequence ID" value="KEY70075.1"/>
    <property type="molecule type" value="Genomic_DNA"/>
</dbReference>
<dbReference type="Proteomes" id="UP000028045">
    <property type="component" value="Unassembled WGS sequence"/>
</dbReference>
<proteinExistence type="predicted"/>
<accession>A0A084AXP6</accession>
<protein>
    <submittedName>
        <fullName evidence="2">Uncharacterized protein</fullName>
    </submittedName>
</protein>
<organism evidence="2 3">
    <name type="scientific">Stachybotrys chartarum (strain CBS 109288 / IBT 7711)</name>
    <name type="common">Toxic black mold</name>
    <name type="synonym">Stilbospora chartarum</name>
    <dbReference type="NCBI Taxonomy" id="1280523"/>
    <lineage>
        <taxon>Eukaryota</taxon>
        <taxon>Fungi</taxon>
        <taxon>Dikarya</taxon>
        <taxon>Ascomycota</taxon>
        <taxon>Pezizomycotina</taxon>
        <taxon>Sordariomycetes</taxon>
        <taxon>Hypocreomycetidae</taxon>
        <taxon>Hypocreales</taxon>
        <taxon>Stachybotryaceae</taxon>
        <taxon>Stachybotrys</taxon>
    </lineage>
</organism>
<sequence length="387" mass="43486">MYVEFRIASNPPLLPSGVAWVIDKVTEALRPKDILEILYEPEFYWFKCTTSTAIQGEVTQALEATLTTIMEEETSPMNSDPGYSRYPPDVTIIAEKPRVIPWMPLQHRSSMETYDNFRFPGIMRDARYKATWRELGNYPDLTITELLQGFHHRVHLPQNVHVPMDLPALASTLGCDIYDNTRQDCLYVATNTSSQELRIVLGKLDTMLRLYSDGTSAQPDATSFTALLEENLIELQTLDISSDIDEASECSEQCIEQLSAAQEEMVPVFEGDDLMWFGDEQPPSRMVLRAIAEEQEHLLDMEPMKLNGGNDRGHTSDGIKIPVTAAGNNGKTHGQSQQDVANTNTNTKQSTRAKRRNKRAKVTAAGDAPAPPVYEAKEMKKAPVEFW</sequence>
<gene>
    <name evidence="2" type="ORF">S7711_07860</name>
</gene>
<keyword evidence="3" id="KW-1185">Reference proteome</keyword>
<reference evidence="2 3" key="1">
    <citation type="journal article" date="2014" name="BMC Genomics">
        <title>Comparative genome sequencing reveals chemotype-specific gene clusters in the toxigenic black mold Stachybotrys.</title>
        <authorList>
            <person name="Semeiks J."/>
            <person name="Borek D."/>
            <person name="Otwinowski Z."/>
            <person name="Grishin N.V."/>
        </authorList>
    </citation>
    <scope>NUCLEOTIDE SEQUENCE [LARGE SCALE GENOMIC DNA]</scope>
    <source>
        <strain evidence="3">CBS 109288 / IBT 7711</strain>
    </source>
</reference>
<name>A0A084AXP6_STACB</name>
<evidence type="ECO:0000256" key="1">
    <source>
        <dbReference type="SAM" id="MobiDB-lite"/>
    </source>
</evidence>
<dbReference type="AlphaFoldDB" id="A0A084AXP6"/>
<feature type="compositionally biased region" description="Basic residues" evidence="1">
    <location>
        <begin position="351"/>
        <end position="361"/>
    </location>
</feature>
<dbReference type="HOGENOM" id="CLU_714051_0_0_1"/>
<dbReference type="OrthoDB" id="3439512at2759"/>
<evidence type="ECO:0000313" key="3">
    <source>
        <dbReference type="Proteomes" id="UP000028045"/>
    </source>
</evidence>
<feature type="compositionally biased region" description="Polar residues" evidence="1">
    <location>
        <begin position="326"/>
        <end position="350"/>
    </location>
</feature>